<organism evidence="3 4">
    <name type="scientific">Streptomyces vietnamensis</name>
    <dbReference type="NCBI Taxonomy" id="362257"/>
    <lineage>
        <taxon>Bacteria</taxon>
        <taxon>Bacillati</taxon>
        <taxon>Actinomycetota</taxon>
        <taxon>Actinomycetes</taxon>
        <taxon>Kitasatosporales</taxon>
        <taxon>Streptomycetaceae</taxon>
        <taxon>Streptomyces</taxon>
    </lineage>
</organism>
<gene>
    <name evidence="3" type="ORF">SVTN_36925</name>
</gene>
<accession>A0A0B5IH82</accession>
<feature type="domain" description="ORC1/DEAH AAA+ ATPase" evidence="1">
    <location>
        <begin position="134"/>
        <end position="258"/>
    </location>
</feature>
<evidence type="ECO:0000313" key="4">
    <source>
        <dbReference type="Proteomes" id="UP000031774"/>
    </source>
</evidence>
<dbReference type="KEGG" id="svt:SVTN_36925"/>
<dbReference type="STRING" id="362257.SVTN_36925"/>
<dbReference type="SUPFAM" id="SSF52540">
    <property type="entry name" value="P-loop containing nucleoside triphosphate hydrolases"/>
    <property type="match status" value="1"/>
</dbReference>
<dbReference type="Pfam" id="PF13401">
    <property type="entry name" value="AAA_22"/>
    <property type="match status" value="1"/>
</dbReference>
<dbReference type="InterPro" id="IPR027417">
    <property type="entry name" value="P-loop_NTPase"/>
</dbReference>
<dbReference type="GO" id="GO:0016887">
    <property type="term" value="F:ATP hydrolysis activity"/>
    <property type="evidence" value="ECO:0007669"/>
    <property type="project" value="InterPro"/>
</dbReference>
<evidence type="ECO:0000313" key="3">
    <source>
        <dbReference type="EMBL" id="AJF69053.1"/>
    </source>
</evidence>
<feature type="domain" description="Effector-associated" evidence="2">
    <location>
        <begin position="14"/>
        <end position="80"/>
    </location>
</feature>
<reference evidence="3 4" key="1">
    <citation type="submission" date="2014-12" db="EMBL/GenBank/DDBJ databases">
        <title>Complete genome sequence of Streptomyces vietnamensis strain GIMV4.0001, a genetic manipulable producer of the benzoisochromanequinone antibiotic granaticin.</title>
        <authorList>
            <person name="Deng M.R."/>
            <person name="Guo J."/>
            <person name="Ma L.Y."/>
            <person name="Feng G.D."/>
            <person name="Mo C.Y."/>
            <person name="Zhu H.H."/>
        </authorList>
    </citation>
    <scope>NUCLEOTIDE SEQUENCE [LARGE SCALE GENOMIC DNA]</scope>
    <source>
        <strain evidence="4">GIMV4.0001</strain>
    </source>
</reference>
<dbReference type="Pfam" id="PF19955">
    <property type="entry name" value="EAD1"/>
    <property type="match status" value="1"/>
</dbReference>
<dbReference type="HOGENOM" id="CLU_747670_0_0_11"/>
<proteinExistence type="predicted"/>
<dbReference type="AlphaFoldDB" id="A0A0B5IH82"/>
<dbReference type="Proteomes" id="UP000031774">
    <property type="component" value="Chromosome"/>
</dbReference>
<evidence type="ECO:0000259" key="2">
    <source>
        <dbReference type="Pfam" id="PF19955"/>
    </source>
</evidence>
<name>A0A0B5IH82_9ACTN</name>
<dbReference type="InterPro" id="IPR049945">
    <property type="entry name" value="AAA_22"/>
</dbReference>
<sequence length="352" mass="38800">MSILDLRRFPRAHKDAEDLLDVLVTLYWKEPPTSSLVERAGLRRADFSWNAPMSDVWPEILRRAAAQGKLRALVEAVDHDPESAAQEIIKALLAERADSGRESFGLSLIGKKAPQAVFDRDELRGHLRELSSGDARVLVLTGDSGCGKSYSLEFVIYALGRMGVSTGHVDFRKWAGSLATPAGIMRDLAHQLDWTLRTTVVGETEDTQARMLLSWFLENVRESPEDVWVCFDGPHADRLTPPALRMVKDIAVAAERRTEVTELRVVLADFEDTLPDVDRTVLRERIKPIGVPQLEAFFRAVAAEAGEEPDQDAIAVLIGELLGNGPLPTPLPLRELSLSAADIALAAFPLDV</sequence>
<protein>
    <submittedName>
        <fullName evidence="3">Uncharacterized protein</fullName>
    </submittedName>
</protein>
<evidence type="ECO:0000259" key="1">
    <source>
        <dbReference type="Pfam" id="PF13401"/>
    </source>
</evidence>
<dbReference type="InterPro" id="IPR045430">
    <property type="entry name" value="EAD1"/>
</dbReference>
<dbReference type="RefSeq" id="WP_041132974.1">
    <property type="nucleotide sequence ID" value="NZ_CP010407.1"/>
</dbReference>
<keyword evidence="4" id="KW-1185">Reference proteome</keyword>
<dbReference type="EMBL" id="CP010407">
    <property type="protein sequence ID" value="AJF69053.1"/>
    <property type="molecule type" value="Genomic_DNA"/>
</dbReference>